<dbReference type="InterPro" id="IPR051219">
    <property type="entry name" value="Heterochromatin_chromo-domain"/>
</dbReference>
<sequence>MVGPVRSRRRAQRLTTTYGYRRALKDIRQPGKRSTPEDRKGYKKLLEELRQREDNLTKVKPGKQNGKNDPAEDEEYEVERVLDSRVSNGELKFYVLWKGFSMEEATWEQRSNLENSTEAIDEYFRAHPGNPGGPQSYNRFGGRSLRAIEKAT</sequence>
<name>A0A177AGX2_9PEZI</name>
<evidence type="ECO:0000256" key="4">
    <source>
        <dbReference type="SAM" id="MobiDB-lite"/>
    </source>
</evidence>
<dbReference type="Proteomes" id="UP000077154">
    <property type="component" value="Unassembled WGS sequence"/>
</dbReference>
<protein>
    <recommendedName>
        <fullName evidence="5">Chromo domain-containing protein</fullName>
    </recommendedName>
</protein>
<feature type="domain" description="Chromo" evidence="5">
    <location>
        <begin position="76"/>
        <end position="135"/>
    </location>
</feature>
<proteinExistence type="predicted"/>
<dbReference type="AlphaFoldDB" id="A0A177AGX2"/>
<evidence type="ECO:0000256" key="2">
    <source>
        <dbReference type="ARBA" id="ARBA00011353"/>
    </source>
</evidence>
<evidence type="ECO:0000256" key="1">
    <source>
        <dbReference type="ARBA" id="ARBA00004123"/>
    </source>
</evidence>
<dbReference type="GO" id="GO:0006338">
    <property type="term" value="P:chromatin remodeling"/>
    <property type="evidence" value="ECO:0007669"/>
    <property type="project" value="UniProtKB-ARBA"/>
</dbReference>
<dbReference type="eggNOG" id="KOG1911">
    <property type="taxonomic scope" value="Eukaryota"/>
</dbReference>
<dbReference type="PANTHER" id="PTHR22812">
    <property type="entry name" value="CHROMOBOX PROTEIN"/>
    <property type="match status" value="1"/>
</dbReference>
<feature type="region of interest" description="Disordered" evidence="4">
    <location>
        <begin position="24"/>
        <end position="43"/>
    </location>
</feature>
<reference evidence="6" key="1">
    <citation type="submission" date="2016-03" db="EMBL/GenBank/DDBJ databases">
        <title>Updated assembly of Pseudogymnoascus destructans, the fungus causing white-nose syndrome of bats.</title>
        <authorList>
            <person name="Palmer J.M."/>
            <person name="Drees K.P."/>
            <person name="Foster J.T."/>
            <person name="Lindner D.L."/>
        </authorList>
    </citation>
    <scope>NUCLEOTIDE SEQUENCE [LARGE SCALE GENOMIC DNA]</scope>
    <source>
        <strain evidence="6">20631-21</strain>
    </source>
</reference>
<dbReference type="SMART" id="SM00298">
    <property type="entry name" value="CHROMO"/>
    <property type="match status" value="1"/>
</dbReference>
<accession>A0A177AGX2</accession>
<dbReference type="GeneID" id="36286704"/>
<dbReference type="Pfam" id="PF00385">
    <property type="entry name" value="Chromo"/>
    <property type="match status" value="1"/>
</dbReference>
<dbReference type="GO" id="GO:0005634">
    <property type="term" value="C:nucleus"/>
    <property type="evidence" value="ECO:0007669"/>
    <property type="project" value="UniProtKB-SubCell"/>
</dbReference>
<dbReference type="Gene3D" id="2.40.50.40">
    <property type="match status" value="1"/>
</dbReference>
<dbReference type="OrthoDB" id="5427872at2759"/>
<comment type="subcellular location">
    <subcellularLocation>
        <location evidence="1">Nucleus</location>
    </subcellularLocation>
</comment>
<dbReference type="PROSITE" id="PS50013">
    <property type="entry name" value="CHROMO_2"/>
    <property type="match status" value="1"/>
</dbReference>
<dbReference type="InterPro" id="IPR016197">
    <property type="entry name" value="Chromo-like_dom_sf"/>
</dbReference>
<organism evidence="6">
    <name type="scientific">Pseudogymnoascus destructans</name>
    <dbReference type="NCBI Taxonomy" id="655981"/>
    <lineage>
        <taxon>Eukaryota</taxon>
        <taxon>Fungi</taxon>
        <taxon>Dikarya</taxon>
        <taxon>Ascomycota</taxon>
        <taxon>Pezizomycotina</taxon>
        <taxon>Leotiomycetes</taxon>
        <taxon>Thelebolales</taxon>
        <taxon>Thelebolaceae</taxon>
        <taxon>Pseudogymnoascus</taxon>
    </lineage>
</organism>
<dbReference type="RefSeq" id="XP_024325734.1">
    <property type="nucleotide sequence ID" value="XM_024467273.1"/>
</dbReference>
<feature type="region of interest" description="Disordered" evidence="4">
    <location>
        <begin position="125"/>
        <end position="144"/>
    </location>
</feature>
<dbReference type="VEuPathDB" id="FungiDB:GMDG_01759"/>
<dbReference type="EMBL" id="KV441391">
    <property type="protein sequence ID" value="OAF60453.1"/>
    <property type="molecule type" value="Genomic_DNA"/>
</dbReference>
<dbReference type="InterPro" id="IPR023780">
    <property type="entry name" value="Chromo_domain"/>
</dbReference>
<keyword evidence="3" id="KW-0539">Nucleus</keyword>
<comment type="subunit">
    <text evidence="2">Component of the NuA4 histone acetyltransferase complex.</text>
</comment>
<dbReference type="CDD" id="cd00024">
    <property type="entry name" value="CD_CSD"/>
    <property type="match status" value="1"/>
</dbReference>
<evidence type="ECO:0000259" key="5">
    <source>
        <dbReference type="PROSITE" id="PS50013"/>
    </source>
</evidence>
<evidence type="ECO:0000256" key="3">
    <source>
        <dbReference type="ARBA" id="ARBA00023242"/>
    </source>
</evidence>
<dbReference type="InterPro" id="IPR000953">
    <property type="entry name" value="Chromo/chromo_shadow_dom"/>
</dbReference>
<evidence type="ECO:0000313" key="6">
    <source>
        <dbReference type="EMBL" id="OAF60453.1"/>
    </source>
</evidence>
<dbReference type="SUPFAM" id="SSF54160">
    <property type="entry name" value="Chromo domain-like"/>
    <property type="match status" value="1"/>
</dbReference>
<gene>
    <name evidence="6" type="ORF">VC83_03629</name>
</gene>
<feature type="region of interest" description="Disordered" evidence="4">
    <location>
        <begin position="50"/>
        <end position="75"/>
    </location>
</feature>